<dbReference type="PROSITE" id="PS01129">
    <property type="entry name" value="PSI_RLU"/>
    <property type="match status" value="1"/>
</dbReference>
<evidence type="ECO:0000256" key="4">
    <source>
        <dbReference type="PROSITE-ProRule" id="PRU00182"/>
    </source>
</evidence>
<dbReference type="SMART" id="SM00363">
    <property type="entry name" value="S4"/>
    <property type="match status" value="1"/>
</dbReference>
<dbReference type="SUPFAM" id="SSF55120">
    <property type="entry name" value="Pseudouridine synthase"/>
    <property type="match status" value="1"/>
</dbReference>
<feature type="active site" evidence="3">
    <location>
        <position position="159"/>
    </location>
</feature>
<comment type="function">
    <text evidence="5">Responsible for synthesis of pseudouridine from uracil.</text>
</comment>
<sequence length="328" mass="36311">MFVDFASPTPHHPPVNIDVEGIEPQRIDQFLSNRLQDLSRSKIQSLLKSGDILLNGSKAKAKQTISNGDAISVILPEQEEAEKTPAQDIPLNVLYEDDDIIVVDKEPGMVVHPAAGNADGTLVNALLFHCKGKLSGMSGISDDEPDIDIHRPGIVHRLDKDTSGCMVAAKTDEAHRHLANQFASRSNEKRYLTVVQSKPNKAEDTIFTHIGRHPVNRMKMTVVNPGSGKTAITDYRVLHTAKDGTTLILCDLHTGRTHQIRVHMVHLGTPILGDPIYAKPARQVTQPGRLMLHAWQLVIDHPRTGERMAFQSEIPEEYKPWTDAAELE</sequence>
<evidence type="ECO:0000313" key="7">
    <source>
        <dbReference type="EMBL" id="BDS05346.1"/>
    </source>
</evidence>
<gene>
    <name evidence="7" type="ORF">NT6N_03860</name>
</gene>
<evidence type="ECO:0000256" key="2">
    <source>
        <dbReference type="ARBA" id="ARBA00023235"/>
    </source>
</evidence>
<evidence type="ECO:0000256" key="3">
    <source>
        <dbReference type="PIRSR" id="PIRSR606225-1"/>
    </source>
</evidence>
<dbReference type="EMBL" id="AP026866">
    <property type="protein sequence ID" value="BDS05346.1"/>
    <property type="molecule type" value="Genomic_DNA"/>
</dbReference>
<dbReference type="SUPFAM" id="SSF55174">
    <property type="entry name" value="Alpha-L RNA-binding motif"/>
    <property type="match status" value="1"/>
</dbReference>
<evidence type="ECO:0000256" key="5">
    <source>
        <dbReference type="RuleBase" id="RU362028"/>
    </source>
</evidence>
<dbReference type="Pfam" id="PF00849">
    <property type="entry name" value="PseudoU_synth_2"/>
    <property type="match status" value="1"/>
</dbReference>
<dbReference type="EC" id="5.4.99.-" evidence="5"/>
<feature type="domain" description="RNA-binding S4" evidence="6">
    <location>
        <begin position="25"/>
        <end position="90"/>
    </location>
</feature>
<dbReference type="Gene3D" id="3.30.2350.10">
    <property type="entry name" value="Pseudouridine synthase"/>
    <property type="match status" value="1"/>
</dbReference>
<evidence type="ECO:0000256" key="1">
    <source>
        <dbReference type="ARBA" id="ARBA00010876"/>
    </source>
</evidence>
<dbReference type="GO" id="GO:0000455">
    <property type="term" value="P:enzyme-directed rRNA pseudouridine synthesis"/>
    <property type="evidence" value="ECO:0007669"/>
    <property type="project" value="UniProtKB-ARBA"/>
</dbReference>
<evidence type="ECO:0000259" key="6">
    <source>
        <dbReference type="SMART" id="SM00363"/>
    </source>
</evidence>
<reference evidence="7" key="1">
    <citation type="submission" date="2024-07" db="EMBL/GenBank/DDBJ databases">
        <title>Complete genome sequence of Verrucomicrobiaceae bacterium NT6N.</title>
        <authorList>
            <person name="Huang C."/>
            <person name="Takami H."/>
            <person name="Hamasaki K."/>
        </authorList>
    </citation>
    <scope>NUCLEOTIDE SEQUENCE</scope>
    <source>
        <strain evidence="7">NT6N</strain>
    </source>
</reference>
<accession>A0AAT9FH89</accession>
<dbReference type="InterPro" id="IPR002942">
    <property type="entry name" value="S4_RNA-bd"/>
</dbReference>
<proteinExistence type="inferred from homology"/>
<dbReference type="CDD" id="cd00165">
    <property type="entry name" value="S4"/>
    <property type="match status" value="1"/>
</dbReference>
<dbReference type="GO" id="GO:0003723">
    <property type="term" value="F:RNA binding"/>
    <property type="evidence" value="ECO:0007669"/>
    <property type="project" value="UniProtKB-KW"/>
</dbReference>
<comment type="similarity">
    <text evidence="1 5">Belongs to the pseudouridine synthase RluA family.</text>
</comment>
<keyword evidence="4" id="KW-0694">RNA-binding</keyword>
<dbReference type="PANTHER" id="PTHR21600:SF44">
    <property type="entry name" value="RIBOSOMAL LARGE SUBUNIT PSEUDOURIDINE SYNTHASE D"/>
    <property type="match status" value="1"/>
</dbReference>
<comment type="catalytic activity">
    <reaction evidence="5">
        <text>a uridine in RNA = a pseudouridine in RNA</text>
        <dbReference type="Rhea" id="RHEA:48348"/>
        <dbReference type="Rhea" id="RHEA-COMP:12068"/>
        <dbReference type="Rhea" id="RHEA-COMP:12069"/>
        <dbReference type="ChEBI" id="CHEBI:65314"/>
        <dbReference type="ChEBI" id="CHEBI:65315"/>
    </reaction>
</comment>
<dbReference type="GO" id="GO:0120159">
    <property type="term" value="F:rRNA pseudouridine synthase activity"/>
    <property type="evidence" value="ECO:0007669"/>
    <property type="project" value="UniProtKB-ARBA"/>
</dbReference>
<dbReference type="InterPro" id="IPR006225">
    <property type="entry name" value="PsdUridine_synth_RluC/D"/>
</dbReference>
<dbReference type="InterPro" id="IPR036986">
    <property type="entry name" value="S4_RNA-bd_sf"/>
</dbReference>
<dbReference type="CDD" id="cd02869">
    <property type="entry name" value="PseudoU_synth_RluA_like"/>
    <property type="match status" value="1"/>
</dbReference>
<dbReference type="InterPro" id="IPR050188">
    <property type="entry name" value="RluA_PseudoU_synthase"/>
</dbReference>
<name>A0AAT9FH89_9BACT</name>
<dbReference type="KEGG" id="osu:NT6N_03860"/>
<organism evidence="7">
    <name type="scientific">Oceaniferula spumae</name>
    <dbReference type="NCBI Taxonomy" id="2979115"/>
    <lineage>
        <taxon>Bacteria</taxon>
        <taxon>Pseudomonadati</taxon>
        <taxon>Verrucomicrobiota</taxon>
        <taxon>Verrucomicrobiia</taxon>
        <taxon>Verrucomicrobiales</taxon>
        <taxon>Verrucomicrobiaceae</taxon>
        <taxon>Oceaniferula</taxon>
    </lineage>
</organism>
<keyword evidence="2 5" id="KW-0413">Isomerase</keyword>
<dbReference type="AlphaFoldDB" id="A0AAT9FH89"/>
<dbReference type="NCBIfam" id="TIGR00005">
    <property type="entry name" value="rluA_subfam"/>
    <property type="match status" value="1"/>
</dbReference>
<dbReference type="Pfam" id="PF01479">
    <property type="entry name" value="S4"/>
    <property type="match status" value="1"/>
</dbReference>
<dbReference type="Gene3D" id="3.10.290.10">
    <property type="entry name" value="RNA-binding S4 domain"/>
    <property type="match status" value="1"/>
</dbReference>
<dbReference type="InterPro" id="IPR006145">
    <property type="entry name" value="PsdUridine_synth_RsuA/RluA"/>
</dbReference>
<dbReference type="InterPro" id="IPR020103">
    <property type="entry name" value="PsdUridine_synth_cat_dom_sf"/>
</dbReference>
<dbReference type="InterPro" id="IPR006224">
    <property type="entry name" value="PsdUridine_synth_RluA-like_CS"/>
</dbReference>
<dbReference type="PROSITE" id="PS50889">
    <property type="entry name" value="S4"/>
    <property type="match status" value="1"/>
</dbReference>
<dbReference type="PANTHER" id="PTHR21600">
    <property type="entry name" value="MITOCHONDRIAL RNA PSEUDOURIDINE SYNTHASE"/>
    <property type="match status" value="1"/>
</dbReference>
<protein>
    <recommendedName>
        <fullName evidence="5">Pseudouridine synthase</fullName>
        <ecNumber evidence="5">5.4.99.-</ecNumber>
    </recommendedName>
</protein>